<name>A0A090T2H9_9VIBR</name>
<accession>A0A090T2H9</accession>
<gene>
    <name evidence="1" type="ORF">JCM19240_2074</name>
</gene>
<protein>
    <submittedName>
        <fullName evidence="1">Uncharacterized protein</fullName>
    </submittedName>
</protein>
<dbReference type="EMBL" id="BBMT01000003">
    <property type="protein sequence ID" value="GAL33378.1"/>
    <property type="molecule type" value="Genomic_DNA"/>
</dbReference>
<dbReference type="AlphaFoldDB" id="A0A090T2H9"/>
<comment type="caution">
    <text evidence="1">The sequence shown here is derived from an EMBL/GenBank/DDBJ whole genome shotgun (WGS) entry which is preliminary data.</text>
</comment>
<proteinExistence type="predicted"/>
<sequence length="40" mass="4423">MEQANCQFASQIARESIVEPRLACKPTEALKPDEMGDSNN</sequence>
<dbReference type="Proteomes" id="UP000029224">
    <property type="component" value="Unassembled WGS sequence"/>
</dbReference>
<reference evidence="1 2" key="1">
    <citation type="submission" date="2014-09" db="EMBL/GenBank/DDBJ databases">
        <title>Vibrio maritimus JCM 19240. (C210) whole genome shotgun sequence.</title>
        <authorList>
            <person name="Sawabe T."/>
            <person name="Meirelles P."/>
            <person name="Nakanishi M."/>
            <person name="Sayaka M."/>
            <person name="Hattori M."/>
            <person name="Ohkuma M."/>
        </authorList>
    </citation>
    <scope>NUCLEOTIDE SEQUENCE [LARGE SCALE GENOMIC DNA]</scope>
    <source>
        <strain evidence="1 2">JCM 19240</strain>
    </source>
</reference>
<evidence type="ECO:0000313" key="2">
    <source>
        <dbReference type="Proteomes" id="UP000029224"/>
    </source>
</evidence>
<organism evidence="1 2">
    <name type="scientific">Vibrio maritimus</name>
    <dbReference type="NCBI Taxonomy" id="990268"/>
    <lineage>
        <taxon>Bacteria</taxon>
        <taxon>Pseudomonadati</taxon>
        <taxon>Pseudomonadota</taxon>
        <taxon>Gammaproteobacteria</taxon>
        <taxon>Vibrionales</taxon>
        <taxon>Vibrionaceae</taxon>
        <taxon>Vibrio</taxon>
    </lineage>
</organism>
<evidence type="ECO:0000313" key="1">
    <source>
        <dbReference type="EMBL" id="GAL33378.1"/>
    </source>
</evidence>
<keyword evidence="2" id="KW-1185">Reference proteome</keyword>
<reference evidence="1 2" key="2">
    <citation type="submission" date="2014-09" db="EMBL/GenBank/DDBJ databases">
        <authorList>
            <consortium name="NBRP consortium"/>
            <person name="Sawabe T."/>
            <person name="Meirelles P."/>
            <person name="Nakanishi M."/>
            <person name="Sayaka M."/>
            <person name="Hattori M."/>
            <person name="Ohkuma M."/>
        </authorList>
    </citation>
    <scope>NUCLEOTIDE SEQUENCE [LARGE SCALE GENOMIC DNA]</scope>
    <source>
        <strain evidence="1 2">JCM 19240</strain>
    </source>
</reference>